<dbReference type="GO" id="GO:0016903">
    <property type="term" value="F:oxidoreductase activity, acting on the aldehyde or oxo group of donors"/>
    <property type="evidence" value="ECO:0007669"/>
    <property type="project" value="UniProtKB-ARBA"/>
</dbReference>
<accession>A0A367ZTG5</accession>
<dbReference type="InterPro" id="IPR050722">
    <property type="entry name" value="Pyruvate:ferred/Flavod_OxRd"/>
</dbReference>
<dbReference type="EMBL" id="QOQW01000005">
    <property type="protein sequence ID" value="RCK80652.1"/>
    <property type="molecule type" value="Genomic_DNA"/>
</dbReference>
<feature type="region of interest" description="Disordered" evidence="2">
    <location>
        <begin position="1"/>
        <end position="25"/>
    </location>
</feature>
<organism evidence="5 6">
    <name type="scientific">Candidatus Ozemobacter sibiricus</name>
    <dbReference type="NCBI Taxonomy" id="2268124"/>
    <lineage>
        <taxon>Bacteria</taxon>
        <taxon>Candidatus Ozemobacteria</taxon>
        <taxon>Candidatus Ozemobacterales</taxon>
        <taxon>Candidatus Ozemobacteraceae</taxon>
        <taxon>Candidatus Ozemobacter</taxon>
    </lineage>
</organism>
<dbReference type="PANTHER" id="PTHR32154">
    <property type="entry name" value="PYRUVATE-FLAVODOXIN OXIDOREDUCTASE-RELATED"/>
    <property type="match status" value="1"/>
</dbReference>
<feature type="domain" description="Pyruvate:ferredoxin oxidoreductase core" evidence="4">
    <location>
        <begin position="285"/>
        <end position="388"/>
    </location>
</feature>
<dbReference type="SUPFAM" id="SSF52922">
    <property type="entry name" value="TK C-terminal domain-like"/>
    <property type="match status" value="1"/>
</dbReference>
<keyword evidence="5" id="KW-0670">Pyruvate</keyword>
<keyword evidence="1" id="KW-0560">Oxidoreductase</keyword>
<evidence type="ECO:0000256" key="1">
    <source>
        <dbReference type="ARBA" id="ARBA00023002"/>
    </source>
</evidence>
<evidence type="ECO:0000256" key="2">
    <source>
        <dbReference type="SAM" id="MobiDB-lite"/>
    </source>
</evidence>
<dbReference type="FunFam" id="3.40.50.970:FF:000012">
    <property type="entry name" value="Pyruvate:ferredoxin (Flavodoxin) oxidoreductase"/>
    <property type="match status" value="1"/>
</dbReference>
<evidence type="ECO:0000313" key="6">
    <source>
        <dbReference type="Proteomes" id="UP000252355"/>
    </source>
</evidence>
<protein>
    <submittedName>
        <fullName evidence="5">Pyruvate:ferredoxin oxidoreductase, alpha subunit</fullName>
    </submittedName>
</protein>
<evidence type="ECO:0000259" key="4">
    <source>
        <dbReference type="Pfam" id="PF17147"/>
    </source>
</evidence>
<evidence type="ECO:0000313" key="5">
    <source>
        <dbReference type="EMBL" id="RCK80652.1"/>
    </source>
</evidence>
<dbReference type="GO" id="GO:0019752">
    <property type="term" value="P:carboxylic acid metabolic process"/>
    <property type="evidence" value="ECO:0007669"/>
    <property type="project" value="UniProtKB-ARBA"/>
</dbReference>
<dbReference type="PANTHER" id="PTHR32154:SF0">
    <property type="entry name" value="PYRUVATE-FLAVODOXIN OXIDOREDUCTASE-RELATED"/>
    <property type="match status" value="1"/>
</dbReference>
<dbReference type="InterPro" id="IPR002880">
    <property type="entry name" value="Pyrv_Fd/Flavodoxin_OxRdtase_N"/>
</dbReference>
<evidence type="ECO:0000259" key="3">
    <source>
        <dbReference type="Pfam" id="PF01855"/>
    </source>
</evidence>
<dbReference type="Gene3D" id="3.40.50.920">
    <property type="match status" value="1"/>
</dbReference>
<comment type="caution">
    <text evidence="5">The sequence shown here is derived from an EMBL/GenBank/DDBJ whole genome shotgun (WGS) entry which is preliminary data.</text>
</comment>
<reference evidence="5 6" key="1">
    <citation type="submission" date="2018-05" db="EMBL/GenBank/DDBJ databases">
        <title>A metagenomic window into the 2 km-deep terrestrial subsurface aquifer revealed taxonomically and functionally diverse microbial community comprising novel uncultured bacterial lineages.</title>
        <authorList>
            <person name="Kadnikov V.V."/>
            <person name="Mardanov A.V."/>
            <person name="Beletsky A.V."/>
            <person name="Banks D."/>
            <person name="Pimenov N.V."/>
            <person name="Frank Y.A."/>
            <person name="Karnachuk O.V."/>
            <person name="Ravin N.V."/>
        </authorList>
    </citation>
    <scope>NUCLEOTIDE SEQUENCE [LARGE SCALE GENOMIC DNA]</scope>
    <source>
        <strain evidence="5">BY5</strain>
    </source>
</reference>
<dbReference type="InterPro" id="IPR033412">
    <property type="entry name" value="PFOR_II"/>
</dbReference>
<dbReference type="InterPro" id="IPR029061">
    <property type="entry name" value="THDP-binding"/>
</dbReference>
<dbReference type="Pfam" id="PF01855">
    <property type="entry name" value="POR_N"/>
    <property type="match status" value="1"/>
</dbReference>
<dbReference type="Pfam" id="PF17147">
    <property type="entry name" value="PFOR_II"/>
    <property type="match status" value="1"/>
</dbReference>
<name>A0A367ZTG5_9BACT</name>
<feature type="compositionally biased region" description="Low complexity" evidence="2">
    <location>
        <begin position="1"/>
        <end position="14"/>
    </location>
</feature>
<dbReference type="Proteomes" id="UP000252355">
    <property type="component" value="Unassembled WGS sequence"/>
</dbReference>
<feature type="domain" description="Pyruvate flavodoxin/ferredoxin oxidoreductase pyrimidine binding" evidence="3">
    <location>
        <begin position="39"/>
        <end position="262"/>
    </location>
</feature>
<dbReference type="CDD" id="cd07034">
    <property type="entry name" value="TPP_PYR_PFOR_IOR-alpha_like"/>
    <property type="match status" value="1"/>
</dbReference>
<sequence>MSKKNAPAATAAQPQPVPPRGPSGPLIKALTGNEAVAYAMKQIDPDVVAAYPITPATEIVQIFSDYVNNGQVNTEMILVESEHSAMSACIGASAAGARVMTGTSACGLALMWEMLYVAASLRCPIVMCDVNRALSAPINIHCDHSDTMGARDSGWIQLYAENTQEAYDTMIQAVRIAEDPAVRLPVMVMFDGFIISHSMEGVALVPDEAVRTFVGPFKPVRWLLDTDHPYTLGALDLQDYCFEHKVTQAEALQAVPAVVEKVGAAFGQAFGRSYGLFDAYRLDDAEVALVLIGSTAGTAKDVVDELRDQGQKVGLLRIRLFRPFPATALREALRHLKGLAVLDRHESFSGTGGPLYHEIRSALYDLPSRPAIHGITYGIGGRDIRPADLRQVFADLIAAAQNGKVLPPVRYLGVRA</sequence>
<dbReference type="AlphaFoldDB" id="A0A367ZTG5"/>
<gene>
    <name evidence="5" type="ORF">OZSIB_2965</name>
</gene>
<dbReference type="Gene3D" id="3.40.50.970">
    <property type="match status" value="1"/>
</dbReference>
<dbReference type="SUPFAM" id="SSF52518">
    <property type="entry name" value="Thiamin diphosphate-binding fold (THDP-binding)"/>
    <property type="match status" value="1"/>
</dbReference>
<dbReference type="FunFam" id="3.40.50.920:FF:000010">
    <property type="entry name" value="Pyruvate ferredoxin oxidoreductase, alpha subunit"/>
    <property type="match status" value="1"/>
</dbReference>
<dbReference type="GO" id="GO:0006979">
    <property type="term" value="P:response to oxidative stress"/>
    <property type="evidence" value="ECO:0007669"/>
    <property type="project" value="TreeGrafter"/>
</dbReference>
<dbReference type="InterPro" id="IPR009014">
    <property type="entry name" value="Transketo_C/PFOR_II"/>
</dbReference>
<proteinExistence type="predicted"/>